<evidence type="ECO:0000313" key="2">
    <source>
        <dbReference type="EMBL" id="CEM44267.1"/>
    </source>
</evidence>
<accession>A0A0G4HJK8</accession>
<feature type="region of interest" description="Disordered" evidence="1">
    <location>
        <begin position="14"/>
        <end position="36"/>
    </location>
</feature>
<feature type="region of interest" description="Disordered" evidence="1">
    <location>
        <begin position="61"/>
        <end position="93"/>
    </location>
</feature>
<evidence type="ECO:0000256" key="1">
    <source>
        <dbReference type="SAM" id="MobiDB-lite"/>
    </source>
</evidence>
<dbReference type="EMBL" id="CDMZ01002886">
    <property type="protein sequence ID" value="CEM44267.1"/>
    <property type="molecule type" value="Genomic_DNA"/>
</dbReference>
<protein>
    <submittedName>
        <fullName evidence="2">Uncharacterized protein</fullName>
    </submittedName>
</protein>
<feature type="compositionally biased region" description="Basic residues" evidence="1">
    <location>
        <begin position="14"/>
        <end position="28"/>
    </location>
</feature>
<dbReference type="VEuPathDB" id="CryptoDB:Cvel_7098"/>
<reference evidence="2" key="1">
    <citation type="submission" date="2014-11" db="EMBL/GenBank/DDBJ databases">
        <authorList>
            <person name="Otto D Thomas"/>
            <person name="Naeem Raeece"/>
        </authorList>
    </citation>
    <scope>NUCLEOTIDE SEQUENCE</scope>
</reference>
<gene>
    <name evidence="2" type="ORF">Cvel_7098</name>
</gene>
<name>A0A0G4HJK8_9ALVE</name>
<sequence length="93" mass="10584">MQTTTIHVPERATWCKKRSARTRRRPLSHSRAWSSTARSILPRMQLSRSFSTMLTTFGKTSKEIGSAVRKPTRQSGVKDLAVSRRNPDRLSSL</sequence>
<dbReference type="AlphaFoldDB" id="A0A0G4HJK8"/>
<organism evidence="2">
    <name type="scientific">Chromera velia CCMP2878</name>
    <dbReference type="NCBI Taxonomy" id="1169474"/>
    <lineage>
        <taxon>Eukaryota</taxon>
        <taxon>Sar</taxon>
        <taxon>Alveolata</taxon>
        <taxon>Colpodellida</taxon>
        <taxon>Chromeraceae</taxon>
        <taxon>Chromera</taxon>
    </lineage>
</organism>
<feature type="compositionally biased region" description="Basic and acidic residues" evidence="1">
    <location>
        <begin position="81"/>
        <end position="93"/>
    </location>
</feature>
<proteinExistence type="predicted"/>